<evidence type="ECO:0000256" key="1">
    <source>
        <dbReference type="ARBA" id="ARBA00004162"/>
    </source>
</evidence>
<dbReference type="OrthoDB" id="7597149at2"/>
<dbReference type="GO" id="GO:0016020">
    <property type="term" value="C:membrane"/>
    <property type="evidence" value="ECO:0007669"/>
    <property type="project" value="UniProtKB-SubCell"/>
</dbReference>
<comment type="subcellular location">
    <subcellularLocation>
        <location evidence="1">Cell membrane</location>
        <topology evidence="1">Single-pass membrane protein</topology>
    </subcellularLocation>
</comment>
<dbReference type="Gene3D" id="3.30.1330.60">
    <property type="entry name" value="OmpA-like domain"/>
    <property type="match status" value="1"/>
</dbReference>
<dbReference type="SUPFAM" id="SSF103088">
    <property type="entry name" value="OmpA-like"/>
    <property type="match status" value="1"/>
</dbReference>
<dbReference type="Proteomes" id="UP000192934">
    <property type="component" value="Chromosome I"/>
</dbReference>
<dbReference type="InterPro" id="IPR025713">
    <property type="entry name" value="MotB-like_N_dom"/>
</dbReference>
<protein>
    <submittedName>
        <fullName evidence="10">OmpA family protein</fullName>
    </submittedName>
</protein>
<dbReference type="STRING" id="941907.SAMN06295910_2033"/>
<evidence type="ECO:0000256" key="2">
    <source>
        <dbReference type="ARBA" id="ARBA00008914"/>
    </source>
</evidence>
<proteinExistence type="inferred from homology"/>
<dbReference type="InterPro" id="IPR036737">
    <property type="entry name" value="OmpA-like_sf"/>
</dbReference>
<gene>
    <name evidence="10" type="ORF">SAMN06295910_2033</name>
</gene>
<keyword evidence="5 7" id="KW-1133">Transmembrane helix</keyword>
<keyword evidence="4 7" id="KW-0812">Transmembrane</keyword>
<keyword evidence="11" id="KW-1185">Reference proteome</keyword>
<dbReference type="PANTHER" id="PTHR30329:SF21">
    <property type="entry name" value="LIPOPROTEIN YIAD-RELATED"/>
    <property type="match status" value="1"/>
</dbReference>
<evidence type="ECO:0000256" key="3">
    <source>
        <dbReference type="ARBA" id="ARBA00022475"/>
    </source>
</evidence>
<dbReference type="Pfam" id="PF00691">
    <property type="entry name" value="OmpA"/>
    <property type="match status" value="1"/>
</dbReference>
<evidence type="ECO:0000256" key="7">
    <source>
        <dbReference type="SAM" id="Phobius"/>
    </source>
</evidence>
<evidence type="ECO:0000256" key="4">
    <source>
        <dbReference type="ARBA" id="ARBA00022692"/>
    </source>
</evidence>
<evidence type="ECO:0000259" key="8">
    <source>
        <dbReference type="Pfam" id="PF00691"/>
    </source>
</evidence>
<evidence type="ECO:0000313" key="11">
    <source>
        <dbReference type="Proteomes" id="UP000192934"/>
    </source>
</evidence>
<dbReference type="EMBL" id="LT840185">
    <property type="protein sequence ID" value="SMF72538.1"/>
    <property type="molecule type" value="Genomic_DNA"/>
</dbReference>
<keyword evidence="6 7" id="KW-0472">Membrane</keyword>
<reference evidence="11" key="1">
    <citation type="submission" date="2017-04" db="EMBL/GenBank/DDBJ databases">
        <authorList>
            <person name="Varghese N."/>
            <person name="Submissions S."/>
        </authorList>
    </citation>
    <scope>NUCLEOTIDE SEQUENCE [LARGE SCALE GENOMIC DNA]</scope>
    <source>
        <strain evidence="11">Dd16</strain>
    </source>
</reference>
<dbReference type="Pfam" id="PF13677">
    <property type="entry name" value="MotB_plug"/>
    <property type="match status" value="1"/>
</dbReference>
<organism evidence="10 11">
    <name type="scientific">Allosphingosinicella indica</name>
    <dbReference type="NCBI Taxonomy" id="941907"/>
    <lineage>
        <taxon>Bacteria</taxon>
        <taxon>Pseudomonadati</taxon>
        <taxon>Pseudomonadota</taxon>
        <taxon>Alphaproteobacteria</taxon>
        <taxon>Sphingomonadales</taxon>
        <taxon>Sphingomonadaceae</taxon>
        <taxon>Allosphingosinicella</taxon>
    </lineage>
</organism>
<feature type="domain" description="OmpA-like" evidence="8">
    <location>
        <begin position="62"/>
        <end position="135"/>
    </location>
</feature>
<evidence type="ECO:0000256" key="5">
    <source>
        <dbReference type="ARBA" id="ARBA00022989"/>
    </source>
</evidence>
<dbReference type="InterPro" id="IPR006665">
    <property type="entry name" value="OmpA-like"/>
</dbReference>
<evidence type="ECO:0000313" key="10">
    <source>
        <dbReference type="EMBL" id="SMF72538.1"/>
    </source>
</evidence>
<evidence type="ECO:0000256" key="6">
    <source>
        <dbReference type="ARBA" id="ARBA00023136"/>
    </source>
</evidence>
<evidence type="ECO:0000259" key="9">
    <source>
        <dbReference type="Pfam" id="PF13677"/>
    </source>
</evidence>
<sequence length="152" mass="16173">MTGRAVPRWALSFADLMLLLLCFFVMLYASTANMRDVAASTRAAFGGEASAAALLDGDAAAMFEPGEARLVAPARERLRAIGARAHTSGWTLTVESIGRDATTRRFDGWELAAARAAAVVRGLQAGGLAEDRVEIAMPSRGPETGQRLTIRH</sequence>
<name>A0A1X7GP69_9SPHN</name>
<dbReference type="PANTHER" id="PTHR30329">
    <property type="entry name" value="STATOR ELEMENT OF FLAGELLAR MOTOR COMPLEX"/>
    <property type="match status" value="1"/>
</dbReference>
<dbReference type="AlphaFoldDB" id="A0A1X7GP69"/>
<feature type="domain" description="Motility protein B-like N-terminal" evidence="9">
    <location>
        <begin position="6"/>
        <end position="30"/>
    </location>
</feature>
<feature type="transmembrane region" description="Helical" evidence="7">
    <location>
        <begin position="6"/>
        <end position="29"/>
    </location>
</feature>
<comment type="similarity">
    <text evidence="2">Belongs to the MotB family.</text>
</comment>
<accession>A0A1X7GP69</accession>
<dbReference type="RefSeq" id="WP_085218667.1">
    <property type="nucleotide sequence ID" value="NZ_LT840185.1"/>
</dbReference>
<keyword evidence="3" id="KW-1003">Cell membrane</keyword>
<dbReference type="InterPro" id="IPR050330">
    <property type="entry name" value="Bact_OuterMem_StrucFunc"/>
</dbReference>